<keyword evidence="3" id="KW-1185">Reference proteome</keyword>
<organism evidence="2 3">
    <name type="scientific">Pararhodobacter marinus</name>
    <dbReference type="NCBI Taxonomy" id="2184063"/>
    <lineage>
        <taxon>Bacteria</taxon>
        <taxon>Pseudomonadati</taxon>
        <taxon>Pseudomonadota</taxon>
        <taxon>Alphaproteobacteria</taxon>
        <taxon>Rhodobacterales</taxon>
        <taxon>Paracoccaceae</taxon>
        <taxon>Pararhodobacter</taxon>
    </lineage>
</organism>
<comment type="caution">
    <text evidence="2">The sequence shown here is derived from an EMBL/GenBank/DDBJ whole genome shotgun (WGS) entry which is preliminary data.</text>
</comment>
<proteinExistence type="predicted"/>
<dbReference type="AlphaFoldDB" id="A0A2U2C8W1"/>
<dbReference type="PROSITE" id="PS50995">
    <property type="entry name" value="HTH_MARR_2"/>
    <property type="match status" value="1"/>
</dbReference>
<accession>A0A2U2C8W1</accession>
<protein>
    <submittedName>
        <fullName evidence="2">Homoprotocatechuate degradation operon regulator HpaR</fullName>
    </submittedName>
</protein>
<reference evidence="2 3" key="1">
    <citation type="submission" date="2018-05" db="EMBL/GenBank/DDBJ databases">
        <title>Pararhodobacter marina sp. nov., isolated from deep-sea water of the Indian Ocean.</title>
        <authorList>
            <person name="Lai Q.Sr."/>
            <person name="Liu X."/>
            <person name="Shao Z."/>
        </authorList>
    </citation>
    <scope>NUCLEOTIDE SEQUENCE [LARGE SCALE GENOMIC DNA]</scope>
    <source>
        <strain evidence="2 3">CIC4N-9</strain>
    </source>
</reference>
<dbReference type="OrthoDB" id="8588347at2"/>
<dbReference type="InterPro" id="IPR036388">
    <property type="entry name" value="WH-like_DNA-bd_sf"/>
</dbReference>
<gene>
    <name evidence="2" type="ORF">C4N9_13270</name>
</gene>
<dbReference type="EMBL" id="QEYD01000007">
    <property type="protein sequence ID" value="PWE28302.1"/>
    <property type="molecule type" value="Genomic_DNA"/>
</dbReference>
<dbReference type="Proteomes" id="UP000244940">
    <property type="component" value="Unassembled WGS sequence"/>
</dbReference>
<dbReference type="PANTHER" id="PTHR33164:SF13">
    <property type="entry name" value="4-HYDROXYPHENYLACETATE CATABOLISM PROTEIN"/>
    <property type="match status" value="1"/>
</dbReference>
<evidence type="ECO:0000259" key="1">
    <source>
        <dbReference type="PROSITE" id="PS50995"/>
    </source>
</evidence>
<dbReference type="Gene3D" id="1.10.10.10">
    <property type="entry name" value="Winged helix-like DNA-binding domain superfamily/Winged helix DNA-binding domain"/>
    <property type="match status" value="1"/>
</dbReference>
<evidence type="ECO:0000313" key="3">
    <source>
        <dbReference type="Proteomes" id="UP000244940"/>
    </source>
</evidence>
<sequence length="179" mass="20117">MNCFRMVTSVAHTAAALPADADAETHPSQEKSSDTNYYERSLTVALLRARESTMRRFKKYVDERDLSLPQWRVLRALAEGEPLDAGTLCERCVILPPSLTRILRALAERGLTRQVDCADARRHMVALSDKGQALFDELVGASENSRREIYDAFGPEKMALLLDLLNELREITEALPEPD</sequence>
<dbReference type="InterPro" id="IPR000835">
    <property type="entry name" value="HTH_MarR-typ"/>
</dbReference>
<dbReference type="GO" id="GO:0006950">
    <property type="term" value="P:response to stress"/>
    <property type="evidence" value="ECO:0007669"/>
    <property type="project" value="TreeGrafter"/>
</dbReference>
<dbReference type="PANTHER" id="PTHR33164">
    <property type="entry name" value="TRANSCRIPTIONAL REGULATOR, MARR FAMILY"/>
    <property type="match status" value="1"/>
</dbReference>
<dbReference type="InterPro" id="IPR036390">
    <property type="entry name" value="WH_DNA-bd_sf"/>
</dbReference>
<dbReference type="InterPro" id="IPR039422">
    <property type="entry name" value="MarR/SlyA-like"/>
</dbReference>
<dbReference type="SUPFAM" id="SSF46785">
    <property type="entry name" value="Winged helix' DNA-binding domain"/>
    <property type="match status" value="1"/>
</dbReference>
<dbReference type="SMART" id="SM00347">
    <property type="entry name" value="HTH_MARR"/>
    <property type="match status" value="1"/>
</dbReference>
<feature type="domain" description="HTH marR-type" evidence="1">
    <location>
        <begin position="39"/>
        <end position="170"/>
    </location>
</feature>
<dbReference type="GO" id="GO:0003700">
    <property type="term" value="F:DNA-binding transcription factor activity"/>
    <property type="evidence" value="ECO:0007669"/>
    <property type="project" value="InterPro"/>
</dbReference>
<dbReference type="Pfam" id="PF12802">
    <property type="entry name" value="MarR_2"/>
    <property type="match status" value="1"/>
</dbReference>
<evidence type="ECO:0000313" key="2">
    <source>
        <dbReference type="EMBL" id="PWE28302.1"/>
    </source>
</evidence>
<name>A0A2U2C8W1_9RHOB</name>